<dbReference type="SUPFAM" id="SSF52047">
    <property type="entry name" value="RNI-like"/>
    <property type="match status" value="1"/>
</dbReference>
<dbReference type="OrthoDB" id="2870744at2759"/>
<proteinExistence type="predicted"/>
<name>A0A1B7MXL3_9AGAM</name>
<dbReference type="Gene3D" id="3.80.10.10">
    <property type="entry name" value="Ribonuclease Inhibitor"/>
    <property type="match status" value="1"/>
</dbReference>
<evidence type="ECO:0000313" key="1">
    <source>
        <dbReference type="EMBL" id="OAX37349.1"/>
    </source>
</evidence>
<evidence type="ECO:0000313" key="2">
    <source>
        <dbReference type="Proteomes" id="UP000092154"/>
    </source>
</evidence>
<organism evidence="1 2">
    <name type="scientific">Rhizopogon vinicolor AM-OR11-026</name>
    <dbReference type="NCBI Taxonomy" id="1314800"/>
    <lineage>
        <taxon>Eukaryota</taxon>
        <taxon>Fungi</taxon>
        <taxon>Dikarya</taxon>
        <taxon>Basidiomycota</taxon>
        <taxon>Agaricomycotina</taxon>
        <taxon>Agaricomycetes</taxon>
        <taxon>Agaricomycetidae</taxon>
        <taxon>Boletales</taxon>
        <taxon>Suillineae</taxon>
        <taxon>Rhizopogonaceae</taxon>
        <taxon>Rhizopogon</taxon>
    </lineage>
</organism>
<dbReference type="EMBL" id="KV448357">
    <property type="protein sequence ID" value="OAX37349.1"/>
    <property type="molecule type" value="Genomic_DNA"/>
</dbReference>
<accession>A0A1B7MXL3</accession>
<sequence>MDPLNLTALPPDLLLEVISCLPSRTDILNLALSSKVLFTNACAILYAHVHLGTTEQCQRTLSMLCSRPGIARHVQKLQIRFSSSRPTYFADINGITISTLLRELAPKLDALHTFIWDADEIPQCDEMWFALRMSCPRLRTIGMCYGSVMPDEHSHLLDFKNLRGFSLTLKYGYYIHHADEFQDALPFEGRLWDMLVRSSLNLEELHIFGGPLIPDGKVHPLCNARWPLLHSLSLGDIMLDWSAPLSDAGSKRPFITFLEAHQRLRSLRTSRTALSPHLIPSLDPSALSQLTHFAGSLEHLQALVPSHPKITHLAIEEPLIIRDLAPLIVTGVLQNLRCLTDLRIAFIFHSSYESGSLVKSLIGACPGVTTLEITCAKRPSFRVGTLAKSISALPRLRHLRLTLVPSGNEDSLRDCASQIAHANPRLHLFTLIFIPAWLPLSHTPVNFGFYDESGNYVIRTDEHGHPHSLSCTERRPALRLPFRFPSIPIPLAVPRLSFSPFTSRPPFLLKEMNMKTQHFLLDLRPGKRKRGGLGLVLERSAAGEEARMMTVLVALSGLALWSFFG</sequence>
<keyword evidence="2" id="KW-1185">Reference proteome</keyword>
<reference evidence="1 2" key="1">
    <citation type="submission" date="2016-06" db="EMBL/GenBank/DDBJ databases">
        <title>Comparative genomics of the ectomycorrhizal sister species Rhizopogon vinicolor and Rhizopogon vesiculosus (Basidiomycota: Boletales) reveals a divergence of the mating type B locus.</title>
        <authorList>
            <consortium name="DOE Joint Genome Institute"/>
            <person name="Mujic A.B."/>
            <person name="Kuo A."/>
            <person name="Tritt A."/>
            <person name="Lipzen A."/>
            <person name="Chen C."/>
            <person name="Johnson J."/>
            <person name="Sharma A."/>
            <person name="Barry K."/>
            <person name="Grigoriev I.V."/>
            <person name="Spatafora J.W."/>
        </authorList>
    </citation>
    <scope>NUCLEOTIDE SEQUENCE [LARGE SCALE GENOMIC DNA]</scope>
    <source>
        <strain evidence="1 2">AM-OR11-026</strain>
    </source>
</reference>
<evidence type="ECO:0008006" key="3">
    <source>
        <dbReference type="Google" id="ProtNLM"/>
    </source>
</evidence>
<gene>
    <name evidence="1" type="ORF">K503DRAFT_719896</name>
</gene>
<dbReference type="STRING" id="1314800.A0A1B7MXL3"/>
<dbReference type="AlphaFoldDB" id="A0A1B7MXL3"/>
<protein>
    <recommendedName>
        <fullName evidence="3">F-box domain-containing protein</fullName>
    </recommendedName>
</protein>
<dbReference type="InParanoid" id="A0A1B7MXL3"/>
<dbReference type="Proteomes" id="UP000092154">
    <property type="component" value="Unassembled WGS sequence"/>
</dbReference>
<dbReference type="InterPro" id="IPR032675">
    <property type="entry name" value="LRR_dom_sf"/>
</dbReference>